<dbReference type="Pfam" id="PF02770">
    <property type="entry name" value="Acyl-CoA_dh_M"/>
    <property type="match status" value="1"/>
</dbReference>
<dbReference type="AlphaFoldDB" id="A0A1D8JFE8"/>
<keyword evidence="3 6" id="KW-0285">Flavoprotein</keyword>
<evidence type="ECO:0000256" key="6">
    <source>
        <dbReference type="RuleBase" id="RU362125"/>
    </source>
</evidence>
<dbReference type="GO" id="GO:0003995">
    <property type="term" value="F:acyl-CoA dehydrogenase activity"/>
    <property type="evidence" value="ECO:0007669"/>
    <property type="project" value="TreeGrafter"/>
</dbReference>
<keyword evidence="11" id="KW-1185">Reference proteome</keyword>
<evidence type="ECO:0000313" key="11">
    <source>
        <dbReference type="Proteomes" id="UP000185746"/>
    </source>
</evidence>
<evidence type="ECO:0000259" key="7">
    <source>
        <dbReference type="Pfam" id="PF00441"/>
    </source>
</evidence>
<dbReference type="GO" id="GO:0050660">
    <property type="term" value="F:flavin adenine dinucleotide binding"/>
    <property type="evidence" value="ECO:0007669"/>
    <property type="project" value="InterPro"/>
</dbReference>
<dbReference type="SUPFAM" id="SSF56645">
    <property type="entry name" value="Acyl-CoA dehydrogenase NM domain-like"/>
    <property type="match status" value="1"/>
</dbReference>
<evidence type="ECO:0000256" key="3">
    <source>
        <dbReference type="ARBA" id="ARBA00022630"/>
    </source>
</evidence>
<name>A0A1D8JFE8_9BACL</name>
<evidence type="ECO:0000256" key="5">
    <source>
        <dbReference type="ARBA" id="ARBA00023002"/>
    </source>
</evidence>
<dbReference type="Gene3D" id="1.10.540.10">
    <property type="entry name" value="Acyl-CoA dehydrogenase/oxidase, N-terminal domain"/>
    <property type="match status" value="1"/>
</dbReference>
<dbReference type="InterPro" id="IPR046373">
    <property type="entry name" value="Acyl-CoA_Oxase/DH_mid-dom_sf"/>
</dbReference>
<dbReference type="Gene3D" id="1.20.140.10">
    <property type="entry name" value="Butyryl-CoA Dehydrogenase, subunit A, domain 3"/>
    <property type="match status" value="1"/>
</dbReference>
<dbReference type="Pfam" id="PF02771">
    <property type="entry name" value="Acyl-CoA_dh_N"/>
    <property type="match status" value="1"/>
</dbReference>
<evidence type="ECO:0000256" key="2">
    <source>
        <dbReference type="ARBA" id="ARBA00009347"/>
    </source>
</evidence>
<sequence length="393" mass="44720">MDFSLTEEQEMFRGHIRKMLDKFEGTQIARDMIDDNPERLKEVYNTLVELGCTAINIPEEYGGLDLQSLDLVPTYEELGRSLVPGLFLETMALVVPIIKKYGTPAQKQKYLSEIATGEKSVSFATLEPFNDFSPKGIQCFLEKENGHYVLNGTKILVPEAELADAFLLLVRTSKDYEEDGLSLVLIDNVNELTIERQASFDEAKHVARIEFNQLLIEDEQILGDINKGWSILQEGLLHFNAALSSYMVGAMESVVTMAAEYAKIREQFGQPIGRFQAIKHSIVDMKVNLEIARSLSYYANWVLETNEEDREASVYSARFTATEKFIEAASHNIQIHGGIGFTEEIDCHLYLKRARYYHQYLGSTTFYQKKVIDSLGWLNEEDIECKKLMSTVK</sequence>
<dbReference type="RefSeq" id="WP_075527567.1">
    <property type="nucleotide sequence ID" value="NZ_CP017560.1"/>
</dbReference>
<dbReference type="EMBL" id="CP017560">
    <property type="protein sequence ID" value="AOV07436.1"/>
    <property type="molecule type" value="Genomic_DNA"/>
</dbReference>
<dbReference type="InterPro" id="IPR036250">
    <property type="entry name" value="AcylCo_DH-like_C"/>
</dbReference>
<gene>
    <name evidence="10" type="ORF">BI350_07720</name>
</gene>
<evidence type="ECO:0000259" key="9">
    <source>
        <dbReference type="Pfam" id="PF02771"/>
    </source>
</evidence>
<reference evidence="10 11" key="1">
    <citation type="submission" date="2016-09" db="EMBL/GenBank/DDBJ databases">
        <title>Complete genome sequence of the Lysinibacillus sphaericus LMG 22257, a specie of Bacillus with ureolytic activity that can effectively biodeposit calcium carbonate.</title>
        <authorList>
            <person name="Yan W."/>
        </authorList>
    </citation>
    <scope>NUCLEOTIDE SEQUENCE [LARGE SCALE GENOMIC DNA]</scope>
    <source>
        <strain evidence="10 11">LMG 22257</strain>
    </source>
</reference>
<dbReference type="InterPro" id="IPR009075">
    <property type="entry name" value="AcylCo_DH/oxidase_C"/>
</dbReference>
<comment type="cofactor">
    <cofactor evidence="1 6">
        <name>FAD</name>
        <dbReference type="ChEBI" id="CHEBI:57692"/>
    </cofactor>
</comment>
<evidence type="ECO:0000259" key="8">
    <source>
        <dbReference type="Pfam" id="PF02770"/>
    </source>
</evidence>
<dbReference type="InterPro" id="IPR009100">
    <property type="entry name" value="AcylCoA_DH/oxidase_NM_dom_sf"/>
</dbReference>
<dbReference type="PANTHER" id="PTHR43884">
    <property type="entry name" value="ACYL-COA DEHYDROGENASE"/>
    <property type="match status" value="1"/>
</dbReference>
<dbReference type="InterPro" id="IPR006091">
    <property type="entry name" value="Acyl-CoA_Oxase/DH_mid-dom"/>
</dbReference>
<organism evidence="10 11">
    <name type="scientific">Sporosarcina ureilytica</name>
    <dbReference type="NCBI Taxonomy" id="298596"/>
    <lineage>
        <taxon>Bacteria</taxon>
        <taxon>Bacillati</taxon>
        <taxon>Bacillota</taxon>
        <taxon>Bacilli</taxon>
        <taxon>Bacillales</taxon>
        <taxon>Caryophanaceae</taxon>
        <taxon>Sporosarcina</taxon>
    </lineage>
</organism>
<evidence type="ECO:0000256" key="4">
    <source>
        <dbReference type="ARBA" id="ARBA00022827"/>
    </source>
</evidence>
<dbReference type="Proteomes" id="UP000185746">
    <property type="component" value="Chromosome"/>
</dbReference>
<keyword evidence="5 6" id="KW-0560">Oxidoreductase</keyword>
<feature type="domain" description="Acyl-CoA dehydrogenase/oxidase C-terminal" evidence="7">
    <location>
        <begin position="226"/>
        <end position="364"/>
    </location>
</feature>
<dbReference type="Gene3D" id="2.40.110.10">
    <property type="entry name" value="Butyryl-CoA Dehydrogenase, subunit A, domain 2"/>
    <property type="match status" value="1"/>
</dbReference>
<dbReference type="PANTHER" id="PTHR43884:SF20">
    <property type="entry name" value="ACYL-COA DEHYDROGENASE FADE28"/>
    <property type="match status" value="1"/>
</dbReference>
<feature type="domain" description="Acyl-CoA oxidase/dehydrogenase middle" evidence="8">
    <location>
        <begin position="138"/>
        <end position="196"/>
    </location>
</feature>
<feature type="domain" description="Acyl-CoA dehydrogenase/oxidase N-terminal" evidence="9">
    <location>
        <begin position="6"/>
        <end position="118"/>
    </location>
</feature>
<dbReference type="Pfam" id="PF00441">
    <property type="entry name" value="Acyl-CoA_dh_1"/>
    <property type="match status" value="1"/>
</dbReference>
<evidence type="ECO:0000256" key="1">
    <source>
        <dbReference type="ARBA" id="ARBA00001974"/>
    </source>
</evidence>
<dbReference type="InterPro" id="IPR013786">
    <property type="entry name" value="AcylCoA_DH/ox_N"/>
</dbReference>
<dbReference type="CDD" id="cd00567">
    <property type="entry name" value="ACAD"/>
    <property type="match status" value="1"/>
</dbReference>
<comment type="similarity">
    <text evidence="2 6">Belongs to the acyl-CoA dehydrogenase family.</text>
</comment>
<accession>A0A1D8JFE8</accession>
<proteinExistence type="inferred from homology"/>
<dbReference type="SUPFAM" id="SSF47203">
    <property type="entry name" value="Acyl-CoA dehydrogenase C-terminal domain-like"/>
    <property type="match status" value="1"/>
</dbReference>
<dbReference type="KEGG" id="surl:BI350_07720"/>
<protein>
    <submittedName>
        <fullName evidence="10">Acyl-CoA dehydrogenase</fullName>
    </submittedName>
</protein>
<keyword evidence="4 6" id="KW-0274">FAD</keyword>
<dbReference type="InterPro" id="IPR037069">
    <property type="entry name" value="AcylCoA_DH/ox_N_sf"/>
</dbReference>
<evidence type="ECO:0000313" key="10">
    <source>
        <dbReference type="EMBL" id="AOV07436.1"/>
    </source>
</evidence>